<dbReference type="GO" id="GO:0008902">
    <property type="term" value="F:hydroxymethylpyrimidine kinase activity"/>
    <property type="evidence" value="ECO:0007669"/>
    <property type="project" value="TreeGrafter"/>
</dbReference>
<evidence type="ECO:0000256" key="8">
    <source>
        <dbReference type="ARBA" id="ARBA00022842"/>
    </source>
</evidence>
<evidence type="ECO:0000256" key="3">
    <source>
        <dbReference type="ARBA" id="ARBA00022679"/>
    </source>
</evidence>
<accession>V9WDD4</accession>
<keyword evidence="8" id="KW-0460">Magnesium</keyword>
<dbReference type="GO" id="GO:0046872">
    <property type="term" value="F:metal ion binding"/>
    <property type="evidence" value="ECO:0007669"/>
    <property type="project" value="UniProtKB-KW"/>
</dbReference>
<evidence type="ECO:0000313" key="16">
    <source>
        <dbReference type="Proteomes" id="UP000029431"/>
    </source>
</evidence>
<dbReference type="EC" id="2.7.1.35" evidence="2"/>
<evidence type="ECO:0000256" key="5">
    <source>
        <dbReference type="ARBA" id="ARBA00022741"/>
    </source>
</evidence>
<evidence type="ECO:0000256" key="7">
    <source>
        <dbReference type="ARBA" id="ARBA00022840"/>
    </source>
</evidence>
<proteinExistence type="inferred from homology"/>
<dbReference type="GO" id="GO:0009228">
    <property type="term" value="P:thiamine biosynthetic process"/>
    <property type="evidence" value="ECO:0007669"/>
    <property type="project" value="InterPro"/>
</dbReference>
<keyword evidence="7" id="KW-0067">ATP-binding</keyword>
<evidence type="ECO:0000256" key="1">
    <source>
        <dbReference type="ARBA" id="ARBA00009879"/>
    </source>
</evidence>
<dbReference type="NCBIfam" id="TIGR00097">
    <property type="entry name" value="HMP-P_kinase"/>
    <property type="match status" value="1"/>
</dbReference>
<dbReference type="NCBIfam" id="NF009259">
    <property type="entry name" value="PRK12616.1"/>
    <property type="match status" value="1"/>
</dbReference>
<evidence type="ECO:0000256" key="11">
    <source>
        <dbReference type="ARBA" id="ARBA00042396"/>
    </source>
</evidence>
<dbReference type="AlphaFoldDB" id="V9WDD4"/>
<dbReference type="NCBIfam" id="NF009077">
    <property type="entry name" value="PRK12412.1"/>
    <property type="match status" value="1"/>
</dbReference>
<evidence type="ECO:0000256" key="10">
    <source>
        <dbReference type="ARBA" id="ARBA00042348"/>
    </source>
</evidence>
<dbReference type="eggNOG" id="COG0351">
    <property type="taxonomic scope" value="Bacteria"/>
</dbReference>
<evidence type="ECO:0000256" key="4">
    <source>
        <dbReference type="ARBA" id="ARBA00022723"/>
    </source>
</evidence>
<dbReference type="HOGENOM" id="CLU_020520_0_0_9"/>
<organism evidence="15 16">
    <name type="scientific">Paenibacillus larvae subsp. larvae DSM 25430</name>
    <dbReference type="NCBI Taxonomy" id="697284"/>
    <lineage>
        <taxon>Bacteria</taxon>
        <taxon>Bacillati</taxon>
        <taxon>Bacillota</taxon>
        <taxon>Bacilli</taxon>
        <taxon>Bacillales</taxon>
        <taxon>Paenibacillaceae</taxon>
        <taxon>Paenibacillus</taxon>
    </lineage>
</organism>
<keyword evidence="3 15" id="KW-0808">Transferase</keyword>
<evidence type="ECO:0000256" key="9">
    <source>
        <dbReference type="ARBA" id="ARBA00042307"/>
    </source>
</evidence>
<dbReference type="Proteomes" id="UP000029431">
    <property type="component" value="Chromosome"/>
</dbReference>
<dbReference type="GO" id="GO:0008478">
    <property type="term" value="F:pyridoxal kinase activity"/>
    <property type="evidence" value="ECO:0007669"/>
    <property type="project" value="UniProtKB-EC"/>
</dbReference>
<keyword evidence="4" id="KW-0479">Metal-binding</keyword>
<dbReference type="SUPFAM" id="SSF53613">
    <property type="entry name" value="Ribokinase-like"/>
    <property type="match status" value="1"/>
</dbReference>
<evidence type="ECO:0000256" key="2">
    <source>
        <dbReference type="ARBA" id="ARBA00012104"/>
    </source>
</evidence>
<dbReference type="GO" id="GO:0005829">
    <property type="term" value="C:cytosol"/>
    <property type="evidence" value="ECO:0007669"/>
    <property type="project" value="TreeGrafter"/>
</dbReference>
<keyword evidence="16" id="KW-1185">Reference proteome</keyword>
<dbReference type="CDD" id="cd01169">
    <property type="entry name" value="HMPP_kinase"/>
    <property type="match status" value="1"/>
</dbReference>
<dbReference type="GO" id="GO:0008972">
    <property type="term" value="F:phosphomethylpyrimidine kinase activity"/>
    <property type="evidence" value="ECO:0007669"/>
    <property type="project" value="InterPro"/>
</dbReference>
<comment type="catalytic activity">
    <reaction evidence="13">
        <text>pyridoxal + ATP = pyridoxal 5'-phosphate + ADP + H(+)</text>
        <dbReference type="Rhea" id="RHEA:10224"/>
        <dbReference type="ChEBI" id="CHEBI:15378"/>
        <dbReference type="ChEBI" id="CHEBI:17310"/>
        <dbReference type="ChEBI" id="CHEBI:30616"/>
        <dbReference type="ChEBI" id="CHEBI:456216"/>
        <dbReference type="ChEBI" id="CHEBI:597326"/>
        <dbReference type="EC" id="2.7.1.35"/>
    </reaction>
</comment>
<evidence type="ECO:0000256" key="12">
    <source>
        <dbReference type="ARBA" id="ARBA00042531"/>
    </source>
</evidence>
<dbReference type="InterPro" id="IPR004399">
    <property type="entry name" value="HMP/HMP-P_kinase_dom"/>
</dbReference>
<evidence type="ECO:0000259" key="14">
    <source>
        <dbReference type="Pfam" id="PF08543"/>
    </source>
</evidence>
<dbReference type="FunFam" id="3.40.1190.20:FF:000003">
    <property type="entry name" value="Phosphomethylpyrimidine kinase ThiD"/>
    <property type="match status" value="1"/>
</dbReference>
<keyword evidence="6 15" id="KW-0418">Kinase</keyword>
<feature type="domain" description="Pyridoxamine kinase/Phosphomethylpyrimidine kinase" evidence="14">
    <location>
        <begin position="16"/>
        <end position="262"/>
    </location>
</feature>
<dbReference type="Gene3D" id="3.40.1190.20">
    <property type="match status" value="1"/>
</dbReference>
<dbReference type="PATRIC" id="fig|697284.3.peg.3816"/>
<evidence type="ECO:0000313" key="15">
    <source>
        <dbReference type="EMBL" id="AHD07730.1"/>
    </source>
</evidence>
<dbReference type="PANTHER" id="PTHR20858:SF19">
    <property type="entry name" value="PYRIDOXINE KINASE"/>
    <property type="match status" value="1"/>
</dbReference>
<gene>
    <name evidence="15" type="primary">pdxK2</name>
    <name evidence="15" type="ORF">ERIC2_c40710</name>
</gene>
<dbReference type="Pfam" id="PF08543">
    <property type="entry name" value="Phos_pyr_kin"/>
    <property type="match status" value="1"/>
</dbReference>
<reference evidence="15 16" key="1">
    <citation type="journal article" date="2014" name="PLoS ONE">
        <title>How to Kill the Honey Bee Larva: Genomic Potential and Virulence Mechanisms of Paenibacillus larvae.</title>
        <authorList>
            <person name="Djukic M."/>
            <person name="Brzuszkiewicz E."/>
            <person name="Funfhaus A."/>
            <person name="Voss J."/>
            <person name="Gollnow K."/>
            <person name="Poppinga L."/>
            <person name="Liesegang H."/>
            <person name="Garcia-Gonzalez E."/>
            <person name="Genersch E."/>
            <person name="Daniel R."/>
        </authorList>
    </citation>
    <scope>NUCLEOTIDE SEQUENCE [LARGE SCALE GENOMIC DNA]</scope>
    <source>
        <strain evidence="15 16">DSM 25430</strain>
    </source>
</reference>
<dbReference type="EMBL" id="CP003355">
    <property type="protein sequence ID" value="AHD07730.1"/>
    <property type="molecule type" value="Genomic_DNA"/>
</dbReference>
<evidence type="ECO:0000256" key="6">
    <source>
        <dbReference type="ARBA" id="ARBA00022777"/>
    </source>
</evidence>
<dbReference type="PANTHER" id="PTHR20858">
    <property type="entry name" value="PHOSPHOMETHYLPYRIMIDINE KINASE"/>
    <property type="match status" value="1"/>
</dbReference>
<evidence type="ECO:0000256" key="13">
    <source>
        <dbReference type="ARBA" id="ARBA00049293"/>
    </source>
</evidence>
<keyword evidence="5" id="KW-0547">Nucleotide-binding</keyword>
<dbReference type="InterPro" id="IPR029056">
    <property type="entry name" value="Ribokinase-like"/>
</dbReference>
<dbReference type="GO" id="GO:0005524">
    <property type="term" value="F:ATP binding"/>
    <property type="evidence" value="ECO:0007669"/>
    <property type="project" value="UniProtKB-KW"/>
</dbReference>
<comment type="similarity">
    <text evidence="1">Belongs to the ThiD family.</text>
</comment>
<sequence>MTMTTMYRALTVAGSDSSGGAGIQADLKTFQERNVYGMTAITTIVSMDPKDNWAHHVFPQEVSTVQAQLDTIISVGIHAMKTGMLGSVEIIELVAKTIDEYKLSNVVIDPVMVCKGVNEVLHPETAVSLREELVPRAAIVTPNLFEASQLSGQGPITTVEAMKEAARAIQKLGAKYVLVKGGGKLEHEKAVDVLYDGETYELLESDRINTTYTHGAGCTYSAAITAELAKGKSVKEAVHIAKAFITEAIRESFKLNEFVGPTCHAAYRKFDRG</sequence>
<dbReference type="InterPro" id="IPR013749">
    <property type="entry name" value="PM/HMP-P_kinase-1"/>
</dbReference>
<name>V9WDD4_9BACL</name>
<protein>
    <recommendedName>
        <fullName evidence="2">pyridoxal kinase</fullName>
        <ecNumber evidence="2">2.7.1.35</ecNumber>
    </recommendedName>
    <alternativeName>
        <fullName evidence="10">PN/PL/PM kinase</fullName>
    </alternativeName>
    <alternativeName>
        <fullName evidence="11">Pyridoxal kinase</fullName>
    </alternativeName>
    <alternativeName>
        <fullName evidence="9">Pyridoxamine kinase</fullName>
    </alternativeName>
    <alternativeName>
        <fullName evidence="12">Vitamin B6 kinase</fullName>
    </alternativeName>
</protein>
<dbReference type="KEGG" id="plv:ERIC2_c40710"/>